<feature type="region of interest" description="Disordered" evidence="1">
    <location>
        <begin position="1130"/>
        <end position="1172"/>
    </location>
</feature>
<organism evidence="2 3">
    <name type="scientific">Pyrenophora tritici-repentis</name>
    <dbReference type="NCBI Taxonomy" id="45151"/>
    <lineage>
        <taxon>Eukaryota</taxon>
        <taxon>Fungi</taxon>
        <taxon>Dikarya</taxon>
        <taxon>Ascomycota</taxon>
        <taxon>Pezizomycotina</taxon>
        <taxon>Dothideomycetes</taxon>
        <taxon>Pleosporomycetidae</taxon>
        <taxon>Pleosporales</taxon>
        <taxon>Pleosporineae</taxon>
        <taxon>Pleosporaceae</taxon>
        <taxon>Pyrenophora</taxon>
    </lineage>
</organism>
<feature type="compositionally biased region" description="Basic and acidic residues" evidence="1">
    <location>
        <begin position="1020"/>
        <end position="1041"/>
    </location>
</feature>
<proteinExistence type="predicted"/>
<feature type="compositionally biased region" description="Polar residues" evidence="1">
    <location>
        <begin position="770"/>
        <end position="803"/>
    </location>
</feature>
<dbReference type="OMA" id="PMNVGRY"/>
<feature type="compositionally biased region" description="Polar residues" evidence="1">
    <location>
        <begin position="839"/>
        <end position="850"/>
    </location>
</feature>
<feature type="region of interest" description="Disordered" evidence="1">
    <location>
        <begin position="625"/>
        <end position="715"/>
    </location>
</feature>
<protein>
    <submittedName>
        <fullName evidence="2">Uncharacterized protein</fullName>
    </submittedName>
</protein>
<feature type="region of interest" description="Disordered" evidence="1">
    <location>
        <begin position="832"/>
        <end position="909"/>
    </location>
</feature>
<feature type="compositionally biased region" description="Low complexity" evidence="1">
    <location>
        <begin position="851"/>
        <end position="866"/>
    </location>
</feature>
<dbReference type="Proteomes" id="UP000249757">
    <property type="component" value="Unassembled WGS sequence"/>
</dbReference>
<feature type="region of interest" description="Disordered" evidence="1">
    <location>
        <begin position="962"/>
        <end position="1074"/>
    </location>
</feature>
<name>A0A922N5K7_9PLEO</name>
<dbReference type="PANTHER" id="PTHR39606:SF1">
    <property type="entry name" value="CELL SURFACE PROTEIN"/>
    <property type="match status" value="1"/>
</dbReference>
<evidence type="ECO:0000313" key="2">
    <source>
        <dbReference type="EMBL" id="KAI1509377.1"/>
    </source>
</evidence>
<feature type="compositionally biased region" description="Basic and acidic residues" evidence="1">
    <location>
        <begin position="454"/>
        <end position="477"/>
    </location>
</feature>
<feature type="compositionally biased region" description="Basic and acidic residues" evidence="1">
    <location>
        <begin position="997"/>
        <end position="1010"/>
    </location>
</feature>
<feature type="compositionally biased region" description="Polar residues" evidence="1">
    <location>
        <begin position="625"/>
        <end position="647"/>
    </location>
</feature>
<feature type="compositionally biased region" description="Basic and acidic residues" evidence="1">
    <location>
        <begin position="1049"/>
        <end position="1074"/>
    </location>
</feature>
<feature type="compositionally biased region" description="Basic and acidic residues" evidence="1">
    <location>
        <begin position="122"/>
        <end position="132"/>
    </location>
</feature>
<feature type="compositionally biased region" description="Polar residues" evidence="1">
    <location>
        <begin position="867"/>
        <end position="882"/>
    </location>
</feature>
<feature type="compositionally biased region" description="Polar residues" evidence="1">
    <location>
        <begin position="704"/>
        <end position="713"/>
    </location>
</feature>
<feature type="region of interest" description="Disordered" evidence="1">
    <location>
        <begin position="431"/>
        <end position="477"/>
    </location>
</feature>
<dbReference type="AlphaFoldDB" id="A0A922N5K7"/>
<feature type="region of interest" description="Disordered" evidence="1">
    <location>
        <begin position="1"/>
        <end position="134"/>
    </location>
</feature>
<dbReference type="OrthoDB" id="2590867at2759"/>
<accession>A0A922N5K7</accession>
<feature type="region of interest" description="Disordered" evidence="1">
    <location>
        <begin position="543"/>
        <end position="566"/>
    </location>
</feature>
<dbReference type="PANTHER" id="PTHR39606">
    <property type="entry name" value="SURFACE PROTEIN, PUTATIVE-RELATED"/>
    <property type="match status" value="1"/>
</dbReference>
<feature type="compositionally biased region" description="Low complexity" evidence="1">
    <location>
        <begin position="554"/>
        <end position="566"/>
    </location>
</feature>
<keyword evidence="3" id="KW-1185">Reference proteome</keyword>
<feature type="compositionally biased region" description="Polar residues" evidence="1">
    <location>
        <begin position="370"/>
        <end position="379"/>
    </location>
</feature>
<feature type="compositionally biased region" description="Basic and acidic residues" evidence="1">
    <location>
        <begin position="1"/>
        <end position="16"/>
    </location>
</feature>
<feature type="compositionally biased region" description="Polar residues" evidence="1">
    <location>
        <begin position="53"/>
        <end position="68"/>
    </location>
</feature>
<evidence type="ECO:0000313" key="3">
    <source>
        <dbReference type="Proteomes" id="UP000249757"/>
    </source>
</evidence>
<sequence>MEKIKSILPGHKKDNVAHNSSTAEGQQDAVYDESTGHSGKRNLTPGQPVYDIKTTSGTPYTELAQPSGSAGLHGQGAHSGTDGRIGGTTTAHGEHYDTNQSQALSGTGRSMDNTSTTTSATHRPDAYPHGHAPEASVASIKSGVIGFGAEEPQGHAAVSTHNPAQEHLDANQVVGGGEPGTAGMTDGRGVQPGSGTQTYPQAAESHMIGREPTGADPNYTGERQPFNNTLRQESYTADTDRSFPLAGGVISDPTKHPMFARDTTEHTSAALGQREPGTKEKEVEISNSPVHSSYGREGLAGAAAAAAAVGASHTMSPSEEKDIQDQGLATREATYGNAPLATTQPGNTASQPTTDYHPEALAAATAAASTEPNMSQTADTAIPTGGSASTHERPHNPRLESRHRHVPGEYITTPSDEPTFLDYSSVVEPKAHTPSGLASVHETPVTTDPAPHSGSHELRHTGTLDEPKSRSSTDDHHARDAAIAGGLGAGVAGVETYAASHKHDSSDAHSSQPFPEESSPYSSKVLDPRVLGGNSKLEEQKFDSLAKSETGSLSQTSNSVSGSAVSGPPVQHVTFAADTAAPVSNTSVEPISTIPEKQTEHHYARDAGLVGAGAATTGGIYAATHDNNTSSGPASNTIGPHSSNTANILDPRVQPDPSQQIHHNIGPTQDDPASRTIGPHSSNIANIVDPRVKPNPSKQKEHTTTGPHQSDTLNRLDPKVDEKADQEHHYGRDAAVVGGAGAAGYGAYEAMNAYGDHRMTQPGAFLPNQRYDTTSSGAGAPNPVSSRGQYDYNDPTTRSNVNRTDPDDHVNRNTAIGGAGLAAAGLGAGAYAGSRHTDGTQQPLHQTQGFPSSSAVAPVSQSAYQARDTTQSSYPLQDTATHGSYPGQGTIAPHNTYEQGPGVQTYGSNQGLVREDHDKRNAAVLGGAVGAAGLGGAAYVNSQHQDQREADQHLKKIAHEREKEQHALDKEQRHREKELEKETEGEEKKKHGLLGFLHRDKSKREKKDKSTPSPDSSPRQSRDYSPRHSRDYGDEHPDSPRWKGKHLLHKDPPKGHPAREMMEQQHESGLHGVGKREHVGIDGPIGNPDMISGDRETRKGVYGLHPGPDLDHNTTVTEPHTGLPINTQFGTGAGGIEGNPAIRGHHTHPDAHPTTGYRGVDGGAVRNPNAPY</sequence>
<reference evidence="3" key="1">
    <citation type="journal article" date="2022" name="Microb. Genom.">
        <title>A global pangenome for the wheat fungal pathogen Pyrenophora tritici-repentis and prediction of effector protein structural homology.</title>
        <authorList>
            <person name="Moolhuijzen P.M."/>
            <person name="See P.T."/>
            <person name="Shi G."/>
            <person name="Powell H.R."/>
            <person name="Cockram J."/>
            <person name="Jorgensen L.N."/>
            <person name="Benslimane H."/>
            <person name="Strelkov S.E."/>
            <person name="Turner J."/>
            <person name="Liu Z."/>
            <person name="Moffat C.S."/>
        </authorList>
    </citation>
    <scope>NUCLEOTIDE SEQUENCE [LARGE SCALE GENOMIC DNA]</scope>
</reference>
<dbReference type="EMBL" id="NRDI02000020">
    <property type="protein sequence ID" value="KAI1509377.1"/>
    <property type="molecule type" value="Genomic_DNA"/>
</dbReference>
<feature type="region of interest" description="Disordered" evidence="1">
    <location>
        <begin position="364"/>
        <end position="417"/>
    </location>
</feature>
<feature type="compositionally biased region" description="Polar residues" evidence="1">
    <location>
        <begin position="98"/>
        <end position="121"/>
    </location>
</feature>
<feature type="region of interest" description="Disordered" evidence="1">
    <location>
        <begin position="761"/>
        <end position="814"/>
    </location>
</feature>
<feature type="region of interest" description="Disordered" evidence="1">
    <location>
        <begin position="234"/>
        <end position="294"/>
    </location>
</feature>
<feature type="compositionally biased region" description="Basic and acidic residues" evidence="1">
    <location>
        <begin position="962"/>
        <end position="989"/>
    </location>
</feature>
<feature type="region of interest" description="Disordered" evidence="1">
    <location>
        <begin position="498"/>
        <end position="529"/>
    </location>
</feature>
<feature type="compositionally biased region" description="Basic and acidic residues" evidence="1">
    <location>
        <begin position="390"/>
        <end position="400"/>
    </location>
</feature>
<gene>
    <name evidence="2" type="ORF">Ptr86124_011457</name>
</gene>
<comment type="caution">
    <text evidence="2">The sequence shown here is derived from an EMBL/GenBank/DDBJ whole genome shotgun (WGS) entry which is preliminary data.</text>
</comment>
<evidence type="ECO:0000256" key="1">
    <source>
        <dbReference type="SAM" id="MobiDB-lite"/>
    </source>
</evidence>